<dbReference type="Pfam" id="PF02254">
    <property type="entry name" value="TrkA_N"/>
    <property type="match status" value="1"/>
</dbReference>
<dbReference type="SUPFAM" id="SSF116726">
    <property type="entry name" value="TrkA C-terminal domain-like"/>
    <property type="match status" value="1"/>
</dbReference>
<dbReference type="EMBL" id="UGVI01000001">
    <property type="protein sequence ID" value="SUE17105.1"/>
    <property type="molecule type" value="Genomic_DNA"/>
</dbReference>
<dbReference type="InterPro" id="IPR006037">
    <property type="entry name" value="RCK_C"/>
</dbReference>
<dbReference type="GO" id="GO:0008324">
    <property type="term" value="F:monoatomic cation transmembrane transporter activity"/>
    <property type="evidence" value="ECO:0007669"/>
    <property type="project" value="InterPro"/>
</dbReference>
<dbReference type="Pfam" id="PF02080">
    <property type="entry name" value="TrkA_C"/>
    <property type="match status" value="1"/>
</dbReference>
<feature type="domain" description="RCK C-terminal" evidence="1">
    <location>
        <begin position="152"/>
        <end position="234"/>
    </location>
</feature>
<dbReference type="Gene3D" id="3.40.50.720">
    <property type="entry name" value="NAD(P)-binding Rossmann-like Domain"/>
    <property type="match status" value="1"/>
</dbReference>
<dbReference type="Proteomes" id="UP000254569">
    <property type="component" value="Unassembled WGS sequence"/>
</dbReference>
<evidence type="ECO:0000313" key="2">
    <source>
        <dbReference type="EMBL" id="SUE17105.1"/>
    </source>
</evidence>
<name>A0A379M6S5_9NOCA</name>
<dbReference type="PROSITE" id="PS51202">
    <property type="entry name" value="RCK_C"/>
    <property type="match status" value="1"/>
</dbReference>
<organism evidence="2 3">
    <name type="scientific">Rhodococcus gordoniae</name>
    <dbReference type="NCBI Taxonomy" id="223392"/>
    <lineage>
        <taxon>Bacteria</taxon>
        <taxon>Bacillati</taxon>
        <taxon>Actinomycetota</taxon>
        <taxon>Actinomycetes</taxon>
        <taxon>Mycobacteriales</taxon>
        <taxon>Nocardiaceae</taxon>
        <taxon>Rhodococcus</taxon>
    </lineage>
</organism>
<sequence>MVAATNYPQKGPSLARKPAADVVVVLGLGRFGKSLALELMAQGTEVLGIDASEAVIEKVSGRLTHAAVADTTDEESLRQLSVHEYGRAVVGIGSDLEASLLTASALINMAVPNVWAKAISNAHARILTQIGVHHVVRPEHDMGKRVAHLVRGRMMDYIEFDDGFAMVKTVAPAFAVGKPLSQTTIRSRYGVTVVAIKRPGEGFTYATADTVISPGDTIIVSGQARETERFAELA</sequence>
<dbReference type="PANTHER" id="PTHR43833:SF7">
    <property type="entry name" value="KTR SYSTEM POTASSIUM UPTAKE PROTEIN C"/>
    <property type="match status" value="1"/>
</dbReference>
<protein>
    <submittedName>
        <fullName evidence="2">Ktr system potassium uptake protein A</fullName>
    </submittedName>
</protein>
<reference evidence="2 3" key="1">
    <citation type="submission" date="2018-06" db="EMBL/GenBank/DDBJ databases">
        <authorList>
            <consortium name="Pathogen Informatics"/>
            <person name="Doyle S."/>
        </authorList>
    </citation>
    <scope>NUCLEOTIDE SEQUENCE [LARGE SCALE GENOMIC DNA]</scope>
    <source>
        <strain evidence="2 3">NCTC13296</strain>
    </source>
</reference>
<gene>
    <name evidence="2" type="primary">ktrA</name>
    <name evidence="2" type="ORF">NCTC13296_04004</name>
</gene>
<keyword evidence="3" id="KW-1185">Reference proteome</keyword>
<dbReference type="InterPro" id="IPR050721">
    <property type="entry name" value="Trk_Ktr_HKT_K-transport"/>
</dbReference>
<proteinExistence type="predicted"/>
<dbReference type="AlphaFoldDB" id="A0A379M6S5"/>
<evidence type="ECO:0000259" key="1">
    <source>
        <dbReference type="PROSITE" id="PS51202"/>
    </source>
</evidence>
<dbReference type="SUPFAM" id="SSF51735">
    <property type="entry name" value="NAD(P)-binding Rossmann-fold domains"/>
    <property type="match status" value="1"/>
</dbReference>
<dbReference type="GO" id="GO:0006813">
    <property type="term" value="P:potassium ion transport"/>
    <property type="evidence" value="ECO:0007669"/>
    <property type="project" value="InterPro"/>
</dbReference>
<dbReference type="InterPro" id="IPR003148">
    <property type="entry name" value="RCK_N"/>
</dbReference>
<dbReference type="PANTHER" id="PTHR43833">
    <property type="entry name" value="POTASSIUM CHANNEL PROTEIN 2-RELATED-RELATED"/>
    <property type="match status" value="1"/>
</dbReference>
<accession>A0A379M6S5</accession>
<dbReference type="Gene3D" id="3.30.70.1450">
    <property type="entry name" value="Regulator of K+ conductance, C-terminal domain"/>
    <property type="match status" value="1"/>
</dbReference>
<dbReference type="InterPro" id="IPR036291">
    <property type="entry name" value="NAD(P)-bd_dom_sf"/>
</dbReference>
<evidence type="ECO:0000313" key="3">
    <source>
        <dbReference type="Proteomes" id="UP000254569"/>
    </source>
</evidence>
<dbReference type="InterPro" id="IPR036721">
    <property type="entry name" value="RCK_C_sf"/>
</dbReference>